<dbReference type="RefSeq" id="WP_104423069.1">
    <property type="nucleotide sequence ID" value="NZ_PTIY01000004.1"/>
</dbReference>
<proteinExistence type="predicted"/>
<dbReference type="InterPro" id="IPR018742">
    <property type="entry name" value="DUF2290"/>
</dbReference>
<comment type="caution">
    <text evidence="1">The sequence shown here is derived from an EMBL/GenBank/DDBJ whole genome shotgun (WGS) entry which is preliminary data.</text>
</comment>
<evidence type="ECO:0000313" key="1">
    <source>
        <dbReference type="EMBL" id="PPK72268.1"/>
    </source>
</evidence>
<reference evidence="1 2" key="1">
    <citation type="submission" date="2018-02" db="EMBL/GenBank/DDBJ databases">
        <title>Subsurface microbial communities from deep shales in Ohio and West Virginia, USA.</title>
        <authorList>
            <person name="Wrighton K."/>
        </authorList>
    </citation>
    <scope>NUCLEOTIDE SEQUENCE [LARGE SCALE GENOMIC DNA]</scope>
    <source>
        <strain evidence="1 2">OWC-G53F</strain>
    </source>
</reference>
<protein>
    <recommendedName>
        <fullName evidence="3">DUF2290 domain-containing protein</fullName>
    </recommendedName>
</protein>
<sequence>MPDSVIILRQIEKITAKLIEIGLSAEQNFPSSQFGRIAYSGMQDVSIAMKNIAYEEIYRKLEETKNYNIKMLDGALIQMLYSFEDSKLISHRLAFFPAPTLESFQNEPDLYENDEIYADILGRNIVTFPIRFDYDPDNFEDIKHPKTHATLGQYKNCRIPVSEPLTPEIFITFLLRNFYNPAFQKHTQKFIISSQRFTKTITDQEKSLLHLGIY</sequence>
<name>A0A2S6H453_9GAMM</name>
<dbReference type="EMBL" id="PTIY01000004">
    <property type="protein sequence ID" value="PPK72268.1"/>
    <property type="molecule type" value="Genomic_DNA"/>
</dbReference>
<keyword evidence="2" id="KW-1185">Reference proteome</keyword>
<accession>A0A2S6H453</accession>
<evidence type="ECO:0008006" key="3">
    <source>
        <dbReference type="Google" id="ProtNLM"/>
    </source>
</evidence>
<dbReference type="OrthoDB" id="5190544at2"/>
<evidence type="ECO:0000313" key="2">
    <source>
        <dbReference type="Proteomes" id="UP000238071"/>
    </source>
</evidence>
<dbReference type="AlphaFoldDB" id="A0A2S6H453"/>
<dbReference type="Proteomes" id="UP000238071">
    <property type="component" value="Unassembled WGS sequence"/>
</dbReference>
<organism evidence="1 2">
    <name type="scientific">Methylobacter tundripaludum</name>
    <dbReference type="NCBI Taxonomy" id="173365"/>
    <lineage>
        <taxon>Bacteria</taxon>
        <taxon>Pseudomonadati</taxon>
        <taxon>Pseudomonadota</taxon>
        <taxon>Gammaproteobacteria</taxon>
        <taxon>Methylococcales</taxon>
        <taxon>Methylococcaceae</taxon>
        <taxon>Methylobacter</taxon>
    </lineage>
</organism>
<dbReference type="Pfam" id="PF10053">
    <property type="entry name" value="DUF2290"/>
    <property type="match status" value="1"/>
</dbReference>
<gene>
    <name evidence="1" type="ORF">B0F88_10460</name>
</gene>